<feature type="compositionally biased region" description="Basic and acidic residues" evidence="1">
    <location>
        <begin position="276"/>
        <end position="305"/>
    </location>
</feature>
<proteinExistence type="predicted"/>
<keyword evidence="5" id="KW-1185">Reference proteome</keyword>
<feature type="compositionally biased region" description="Basic residues" evidence="1">
    <location>
        <begin position="263"/>
        <end position="275"/>
    </location>
</feature>
<name>A0ABQ9NRH6_9PEZI</name>
<evidence type="ECO:0008006" key="6">
    <source>
        <dbReference type="Google" id="ProtNLM"/>
    </source>
</evidence>
<evidence type="ECO:0000256" key="3">
    <source>
        <dbReference type="SAM" id="SignalP"/>
    </source>
</evidence>
<keyword evidence="2" id="KW-0812">Transmembrane</keyword>
<comment type="caution">
    <text evidence="4">The sequence shown here is derived from an EMBL/GenBank/DDBJ whole genome shotgun (WGS) entry which is preliminary data.</text>
</comment>
<sequence length="345" mass="37783">MRLNLCTWSTILAASGLLLGISGSPLDRRQTTSTATSSLPTAALVETTISGKATTIEVAAPTSSKAATSTTADSDRTVIASSTTSSATYSSTAAPLDPSEHPLQCMDENAKPFCLPHNHQDVYVGSKYYVTWNRKYFAEHANITIILNYANETAVQAWSSPPTDNLKGLLTVDMDKAWLKGYSRNNLTFFLTADGKTYDGPEVSLQHEPPRHAPNQSTGGKIDKTGLMIGLPVALGFVLFVVVGLWFGMRKTRRIGLGSVMGRGKHGYGSRKSRRQRMDLRKKSDVLLQERELGAREPAYRDEAPPRPNFAQGHARDASLGSLVSQDEEPRNHFRSEVERQRTGR</sequence>
<evidence type="ECO:0000256" key="1">
    <source>
        <dbReference type="SAM" id="MobiDB-lite"/>
    </source>
</evidence>
<dbReference type="Proteomes" id="UP001172684">
    <property type="component" value="Unassembled WGS sequence"/>
</dbReference>
<accession>A0ABQ9NRH6</accession>
<dbReference type="EMBL" id="JAPDRL010000049">
    <property type="protein sequence ID" value="KAJ9662531.1"/>
    <property type="molecule type" value="Genomic_DNA"/>
</dbReference>
<feature type="transmembrane region" description="Helical" evidence="2">
    <location>
        <begin position="226"/>
        <end position="247"/>
    </location>
</feature>
<feature type="compositionally biased region" description="Basic and acidic residues" evidence="1">
    <location>
        <begin position="328"/>
        <end position="345"/>
    </location>
</feature>
<keyword evidence="3" id="KW-0732">Signal</keyword>
<reference evidence="4" key="1">
    <citation type="submission" date="2022-10" db="EMBL/GenBank/DDBJ databases">
        <title>Culturing micro-colonial fungi from biological soil crusts in the Mojave desert and describing Neophaeococcomyces mojavensis, and introducing the new genera and species Taxawa tesnikishii.</title>
        <authorList>
            <person name="Kurbessoian T."/>
            <person name="Stajich J.E."/>
        </authorList>
    </citation>
    <scope>NUCLEOTIDE SEQUENCE</scope>
    <source>
        <strain evidence="4">TK_1</strain>
    </source>
</reference>
<feature type="chain" id="PRO_5046538551" description="Mid2 domain-containing protein" evidence="3">
    <location>
        <begin position="24"/>
        <end position="345"/>
    </location>
</feature>
<evidence type="ECO:0000313" key="4">
    <source>
        <dbReference type="EMBL" id="KAJ9662531.1"/>
    </source>
</evidence>
<feature type="signal peptide" evidence="3">
    <location>
        <begin position="1"/>
        <end position="23"/>
    </location>
</feature>
<organism evidence="4 5">
    <name type="scientific">Coniosporium apollinis</name>
    <dbReference type="NCBI Taxonomy" id="61459"/>
    <lineage>
        <taxon>Eukaryota</taxon>
        <taxon>Fungi</taxon>
        <taxon>Dikarya</taxon>
        <taxon>Ascomycota</taxon>
        <taxon>Pezizomycotina</taxon>
        <taxon>Dothideomycetes</taxon>
        <taxon>Dothideomycetes incertae sedis</taxon>
        <taxon>Coniosporium</taxon>
    </lineage>
</organism>
<dbReference type="InterPro" id="IPR028000">
    <property type="entry name" value="Pma1"/>
</dbReference>
<evidence type="ECO:0000256" key="2">
    <source>
        <dbReference type="SAM" id="Phobius"/>
    </source>
</evidence>
<dbReference type="Pfam" id="PF14610">
    <property type="entry name" value="Psg1"/>
    <property type="match status" value="1"/>
</dbReference>
<keyword evidence="2" id="KW-0472">Membrane</keyword>
<keyword evidence="2" id="KW-1133">Transmembrane helix</keyword>
<gene>
    <name evidence="4" type="ORF">H2201_006019</name>
</gene>
<evidence type="ECO:0000313" key="5">
    <source>
        <dbReference type="Proteomes" id="UP001172684"/>
    </source>
</evidence>
<feature type="region of interest" description="Disordered" evidence="1">
    <location>
        <begin position="259"/>
        <end position="345"/>
    </location>
</feature>
<protein>
    <recommendedName>
        <fullName evidence="6">Mid2 domain-containing protein</fullName>
    </recommendedName>
</protein>